<sequence>MTFAEFFHILILLGFLQGVIMSMLLFFSKKRSRPNRLLGTLILLIALACLNLYLFESPRFTENPILNLLGNLIPLVIIMPLGPLLYFYVKSTIDPNFRITRKQRLHFLPVIIDCGPQLSIIIYFAAALLDFSIPDPGFLGRFIDNYNVYADIPRWGSITIYLWLSARYLATVSTEKEPYRQWMRQFIRLFLVFQVIWFVYLVPYVIPSLTDKVLNTVDWYPVYIPLVVLIYCLGIKGYLMAPAEAPVARKVVTPPSEKLIAEAEPLLKKAMEQDRLYLDPELNLALLARHTGLPQKTISLILNQHLQKSFNEFVNGYRVEAFKQNIRELRQDNMTILAMAFDAGFNSQATFQRAFRSHTGMSPREYMTLHLEKQPKPENE</sequence>
<feature type="transmembrane region" description="Helical" evidence="4">
    <location>
        <begin position="152"/>
        <end position="170"/>
    </location>
</feature>
<gene>
    <name evidence="6" type="ORF">SAMN04488505_10592</name>
</gene>
<dbReference type="Proteomes" id="UP000198984">
    <property type="component" value="Unassembled WGS sequence"/>
</dbReference>
<dbReference type="EMBL" id="FOBB01000005">
    <property type="protein sequence ID" value="SEM57840.1"/>
    <property type="molecule type" value="Genomic_DNA"/>
</dbReference>
<feature type="transmembrane region" description="Helical" evidence="4">
    <location>
        <begin position="68"/>
        <end position="89"/>
    </location>
</feature>
<dbReference type="InterPro" id="IPR018060">
    <property type="entry name" value="HTH_AraC"/>
</dbReference>
<keyword evidence="4" id="KW-1133">Transmembrane helix</keyword>
<dbReference type="PANTHER" id="PTHR43280">
    <property type="entry name" value="ARAC-FAMILY TRANSCRIPTIONAL REGULATOR"/>
    <property type="match status" value="1"/>
</dbReference>
<evidence type="ECO:0000256" key="3">
    <source>
        <dbReference type="ARBA" id="ARBA00023163"/>
    </source>
</evidence>
<organism evidence="6 7">
    <name type="scientific">Chitinophaga rupis</name>
    <dbReference type="NCBI Taxonomy" id="573321"/>
    <lineage>
        <taxon>Bacteria</taxon>
        <taxon>Pseudomonadati</taxon>
        <taxon>Bacteroidota</taxon>
        <taxon>Chitinophagia</taxon>
        <taxon>Chitinophagales</taxon>
        <taxon>Chitinophagaceae</taxon>
        <taxon>Chitinophaga</taxon>
    </lineage>
</organism>
<dbReference type="PROSITE" id="PS01124">
    <property type="entry name" value="HTH_ARAC_FAMILY_2"/>
    <property type="match status" value="1"/>
</dbReference>
<evidence type="ECO:0000256" key="1">
    <source>
        <dbReference type="ARBA" id="ARBA00023015"/>
    </source>
</evidence>
<reference evidence="6 7" key="1">
    <citation type="submission" date="2016-10" db="EMBL/GenBank/DDBJ databases">
        <authorList>
            <person name="de Groot N.N."/>
        </authorList>
    </citation>
    <scope>NUCLEOTIDE SEQUENCE [LARGE SCALE GENOMIC DNA]</scope>
    <source>
        <strain evidence="6 7">DSM 21039</strain>
    </source>
</reference>
<name>A0A1H7ZHG4_9BACT</name>
<dbReference type="AlphaFoldDB" id="A0A1H7ZHG4"/>
<keyword evidence="1" id="KW-0805">Transcription regulation</keyword>
<feature type="transmembrane region" description="Helical" evidence="4">
    <location>
        <begin position="186"/>
        <end position="207"/>
    </location>
</feature>
<proteinExistence type="predicted"/>
<feature type="domain" description="HTH araC/xylS-type" evidence="5">
    <location>
        <begin position="261"/>
        <end position="369"/>
    </location>
</feature>
<accession>A0A1H7ZHG4</accession>
<keyword evidence="3" id="KW-0804">Transcription</keyword>
<keyword evidence="4" id="KW-0812">Transmembrane</keyword>
<evidence type="ECO:0000256" key="2">
    <source>
        <dbReference type="ARBA" id="ARBA00023125"/>
    </source>
</evidence>
<protein>
    <submittedName>
        <fullName evidence="6">Transcriptional regulator, AraC family</fullName>
    </submittedName>
</protein>
<keyword evidence="4" id="KW-0472">Membrane</keyword>
<evidence type="ECO:0000313" key="7">
    <source>
        <dbReference type="Proteomes" id="UP000198984"/>
    </source>
</evidence>
<evidence type="ECO:0000313" key="6">
    <source>
        <dbReference type="EMBL" id="SEM57840.1"/>
    </source>
</evidence>
<keyword evidence="2" id="KW-0238">DNA-binding</keyword>
<dbReference type="GO" id="GO:0043565">
    <property type="term" value="F:sequence-specific DNA binding"/>
    <property type="evidence" value="ECO:0007669"/>
    <property type="project" value="InterPro"/>
</dbReference>
<keyword evidence="7" id="KW-1185">Reference proteome</keyword>
<feature type="transmembrane region" description="Helical" evidence="4">
    <location>
        <begin position="110"/>
        <end position="132"/>
    </location>
</feature>
<dbReference type="STRING" id="573321.SAMN04488505_10592"/>
<dbReference type="Gene3D" id="1.10.10.60">
    <property type="entry name" value="Homeodomain-like"/>
    <property type="match status" value="1"/>
</dbReference>
<dbReference type="RefSeq" id="WP_089916079.1">
    <property type="nucleotide sequence ID" value="NZ_FOBB01000005.1"/>
</dbReference>
<dbReference type="PANTHER" id="PTHR43280:SF29">
    <property type="entry name" value="ARAC-FAMILY TRANSCRIPTIONAL REGULATOR"/>
    <property type="match status" value="1"/>
</dbReference>
<dbReference type="SMART" id="SM00342">
    <property type="entry name" value="HTH_ARAC"/>
    <property type="match status" value="1"/>
</dbReference>
<feature type="transmembrane region" description="Helical" evidence="4">
    <location>
        <begin position="6"/>
        <end position="26"/>
    </location>
</feature>
<dbReference type="Pfam" id="PF12833">
    <property type="entry name" value="HTH_18"/>
    <property type="match status" value="1"/>
</dbReference>
<dbReference type="InterPro" id="IPR009057">
    <property type="entry name" value="Homeodomain-like_sf"/>
</dbReference>
<dbReference type="GO" id="GO:0003700">
    <property type="term" value="F:DNA-binding transcription factor activity"/>
    <property type="evidence" value="ECO:0007669"/>
    <property type="project" value="InterPro"/>
</dbReference>
<feature type="transmembrane region" description="Helical" evidence="4">
    <location>
        <begin position="219"/>
        <end position="239"/>
    </location>
</feature>
<dbReference type="OrthoDB" id="5492415at2"/>
<feature type="transmembrane region" description="Helical" evidence="4">
    <location>
        <begin position="38"/>
        <end position="56"/>
    </location>
</feature>
<evidence type="ECO:0000256" key="4">
    <source>
        <dbReference type="SAM" id="Phobius"/>
    </source>
</evidence>
<evidence type="ECO:0000259" key="5">
    <source>
        <dbReference type="PROSITE" id="PS01124"/>
    </source>
</evidence>
<dbReference type="SUPFAM" id="SSF46689">
    <property type="entry name" value="Homeodomain-like"/>
    <property type="match status" value="1"/>
</dbReference>